<feature type="transmembrane region" description="Helical" evidence="6">
    <location>
        <begin position="258"/>
        <end position="279"/>
    </location>
</feature>
<evidence type="ECO:0000256" key="6">
    <source>
        <dbReference type="SAM" id="Phobius"/>
    </source>
</evidence>
<comment type="caution">
    <text evidence="8">The sequence shown here is derived from an EMBL/GenBank/DDBJ whole genome shotgun (WGS) entry which is preliminary data.</text>
</comment>
<dbReference type="GO" id="GO:0005886">
    <property type="term" value="C:plasma membrane"/>
    <property type="evidence" value="ECO:0007669"/>
    <property type="project" value="UniProtKB-SubCell"/>
</dbReference>
<evidence type="ECO:0000256" key="5">
    <source>
        <dbReference type="ARBA" id="ARBA00023136"/>
    </source>
</evidence>
<dbReference type="CDD" id="cd06173">
    <property type="entry name" value="MFS_MefA_like"/>
    <property type="match status" value="1"/>
</dbReference>
<feature type="transmembrane region" description="Helical" evidence="6">
    <location>
        <begin position="107"/>
        <end position="125"/>
    </location>
</feature>
<evidence type="ECO:0000256" key="1">
    <source>
        <dbReference type="ARBA" id="ARBA00004651"/>
    </source>
</evidence>
<dbReference type="InterPro" id="IPR020846">
    <property type="entry name" value="MFS_dom"/>
</dbReference>
<evidence type="ECO:0000256" key="4">
    <source>
        <dbReference type="ARBA" id="ARBA00022989"/>
    </source>
</evidence>
<reference evidence="8" key="2">
    <citation type="submission" date="2020-09" db="EMBL/GenBank/DDBJ databases">
        <authorList>
            <person name="Sun Q."/>
            <person name="Zhou Y."/>
        </authorList>
    </citation>
    <scope>NUCLEOTIDE SEQUENCE</scope>
    <source>
        <strain evidence="8">CGMCC 4.7312</strain>
    </source>
</reference>
<dbReference type="RefSeq" id="WP_189045625.1">
    <property type="nucleotide sequence ID" value="NZ_BMNB01000015.1"/>
</dbReference>
<feature type="domain" description="Major facilitator superfamily (MFS) profile" evidence="7">
    <location>
        <begin position="1"/>
        <end position="420"/>
    </location>
</feature>
<feature type="transmembrane region" description="Helical" evidence="6">
    <location>
        <begin position="291"/>
        <end position="308"/>
    </location>
</feature>
<feature type="transmembrane region" description="Helical" evidence="6">
    <location>
        <begin position="80"/>
        <end position="101"/>
    </location>
</feature>
<keyword evidence="3 6" id="KW-0812">Transmembrane</keyword>
<sequence>MTPRGAGRDRGFGWLWISLTAGSVAAQIGAFVLPTAAVLLFGASAGQVGAVNAAATAAYPALGLFAGVLADRVPRRHLMLFGEAVRAAAFAWLPVAAWLGVLDIADLIGVALVVGAAGLVFDVAAQSHLPALVASPDRLPVANGRLETSTALAALAGPAIGGVLIAWLGGDEAPGVAAALLAASVLAVLRIPHGAPRRTGERLRPAGVGAEIREGVRTLLRHPLLRPTLIAGTLRSFASAATATIALVFALRALRLDAATVGLLTTLGGAAGVLGAWFAPRLTVRYGVGRTVIACCLSGVVWALLPLALRLPAIPVYLAVALTVSAFVPVWNTAITSLRQAVTPEALLGRVHATARTFTFSAVPLGALVGGTGSEALTRALGTDLGLTVALCTGGAVALAAAAVVAASPVRTLRLMPDRPGVVVPATD</sequence>
<feature type="transmembrane region" description="Helical" evidence="6">
    <location>
        <begin position="173"/>
        <end position="192"/>
    </location>
</feature>
<dbReference type="InterPro" id="IPR036259">
    <property type="entry name" value="MFS_trans_sf"/>
</dbReference>
<proteinExistence type="predicted"/>
<dbReference type="Pfam" id="PF07690">
    <property type="entry name" value="MFS_1"/>
    <property type="match status" value="1"/>
</dbReference>
<keyword evidence="4 6" id="KW-1133">Transmembrane helix</keyword>
<feature type="transmembrane region" description="Helical" evidence="6">
    <location>
        <begin position="385"/>
        <end position="407"/>
    </location>
</feature>
<keyword evidence="2" id="KW-1003">Cell membrane</keyword>
<protein>
    <submittedName>
        <fullName evidence="8">MFS transporter</fullName>
    </submittedName>
</protein>
<gene>
    <name evidence="8" type="ORF">GCM10011608_35120</name>
</gene>
<evidence type="ECO:0000256" key="3">
    <source>
        <dbReference type="ARBA" id="ARBA00022692"/>
    </source>
</evidence>
<feature type="transmembrane region" description="Helical" evidence="6">
    <location>
        <begin position="314"/>
        <end position="332"/>
    </location>
</feature>
<reference evidence="8" key="1">
    <citation type="journal article" date="2014" name="Int. J. Syst. Evol. Microbiol.">
        <title>Complete genome sequence of Corynebacterium casei LMG S-19264T (=DSM 44701T), isolated from a smear-ripened cheese.</title>
        <authorList>
            <consortium name="US DOE Joint Genome Institute (JGI-PGF)"/>
            <person name="Walter F."/>
            <person name="Albersmeier A."/>
            <person name="Kalinowski J."/>
            <person name="Ruckert C."/>
        </authorList>
    </citation>
    <scope>NUCLEOTIDE SEQUENCE</scope>
    <source>
        <strain evidence="8">CGMCC 4.7312</strain>
    </source>
</reference>
<keyword evidence="9" id="KW-1185">Reference proteome</keyword>
<dbReference type="Proteomes" id="UP000608890">
    <property type="component" value="Unassembled WGS sequence"/>
</dbReference>
<evidence type="ECO:0000259" key="7">
    <source>
        <dbReference type="PROSITE" id="PS50850"/>
    </source>
</evidence>
<feature type="transmembrane region" description="Helical" evidence="6">
    <location>
        <begin position="229"/>
        <end position="252"/>
    </location>
</feature>
<feature type="transmembrane region" description="Helical" evidence="6">
    <location>
        <begin position="48"/>
        <end position="68"/>
    </location>
</feature>
<dbReference type="AlphaFoldDB" id="A0A917U015"/>
<dbReference type="PANTHER" id="PTHR23513:SF6">
    <property type="entry name" value="MAJOR FACILITATOR SUPERFAMILY ASSOCIATED DOMAIN-CONTAINING PROTEIN"/>
    <property type="match status" value="1"/>
</dbReference>
<feature type="transmembrane region" description="Helical" evidence="6">
    <location>
        <begin position="146"/>
        <end position="167"/>
    </location>
</feature>
<evidence type="ECO:0000256" key="2">
    <source>
        <dbReference type="ARBA" id="ARBA00022475"/>
    </source>
</evidence>
<evidence type="ECO:0000313" key="8">
    <source>
        <dbReference type="EMBL" id="GGM47336.1"/>
    </source>
</evidence>
<feature type="transmembrane region" description="Helical" evidence="6">
    <location>
        <begin position="12"/>
        <end position="42"/>
    </location>
</feature>
<dbReference type="PROSITE" id="PS50850">
    <property type="entry name" value="MFS"/>
    <property type="match status" value="1"/>
</dbReference>
<feature type="transmembrane region" description="Helical" evidence="6">
    <location>
        <begin position="353"/>
        <end position="373"/>
    </location>
</feature>
<organism evidence="8 9">
    <name type="scientific">Micromonospora sonchi</name>
    <dbReference type="NCBI Taxonomy" id="1763543"/>
    <lineage>
        <taxon>Bacteria</taxon>
        <taxon>Bacillati</taxon>
        <taxon>Actinomycetota</taxon>
        <taxon>Actinomycetes</taxon>
        <taxon>Micromonosporales</taxon>
        <taxon>Micromonosporaceae</taxon>
        <taxon>Micromonospora</taxon>
    </lineage>
</organism>
<comment type="subcellular location">
    <subcellularLocation>
        <location evidence="1">Cell membrane</location>
        <topology evidence="1">Multi-pass membrane protein</topology>
    </subcellularLocation>
</comment>
<dbReference type="InterPro" id="IPR011701">
    <property type="entry name" value="MFS"/>
</dbReference>
<dbReference type="GO" id="GO:0022857">
    <property type="term" value="F:transmembrane transporter activity"/>
    <property type="evidence" value="ECO:0007669"/>
    <property type="project" value="InterPro"/>
</dbReference>
<dbReference type="EMBL" id="BMNB01000015">
    <property type="protein sequence ID" value="GGM47336.1"/>
    <property type="molecule type" value="Genomic_DNA"/>
</dbReference>
<accession>A0A917U015</accession>
<dbReference type="Gene3D" id="1.20.1250.20">
    <property type="entry name" value="MFS general substrate transporter like domains"/>
    <property type="match status" value="1"/>
</dbReference>
<dbReference type="PANTHER" id="PTHR23513">
    <property type="entry name" value="INTEGRAL MEMBRANE EFFLUX PROTEIN-RELATED"/>
    <property type="match status" value="1"/>
</dbReference>
<name>A0A917U015_9ACTN</name>
<dbReference type="SUPFAM" id="SSF103473">
    <property type="entry name" value="MFS general substrate transporter"/>
    <property type="match status" value="1"/>
</dbReference>
<evidence type="ECO:0000313" key="9">
    <source>
        <dbReference type="Proteomes" id="UP000608890"/>
    </source>
</evidence>
<keyword evidence="5 6" id="KW-0472">Membrane</keyword>